<organism evidence="1 2">
    <name type="scientific">Candidatus Andersenbacteria bacterium RIFCSPHIGHO2_12_FULL_45_11</name>
    <dbReference type="NCBI Taxonomy" id="1797281"/>
    <lineage>
        <taxon>Bacteria</taxon>
        <taxon>Candidatus Anderseniibacteriota</taxon>
    </lineage>
</organism>
<dbReference type="SUPFAM" id="SSF51182">
    <property type="entry name" value="RmlC-like cupins"/>
    <property type="match status" value="1"/>
</dbReference>
<name>A0A1G1X5F0_9BACT</name>
<dbReference type="EMBL" id="MHHR01000002">
    <property type="protein sequence ID" value="OGY35246.1"/>
    <property type="molecule type" value="Genomic_DNA"/>
</dbReference>
<dbReference type="InterPro" id="IPR011051">
    <property type="entry name" value="RmlC_Cupin_sf"/>
</dbReference>
<reference evidence="1 2" key="1">
    <citation type="journal article" date="2016" name="Nat. Commun.">
        <title>Thousands of microbial genomes shed light on interconnected biogeochemical processes in an aquifer system.</title>
        <authorList>
            <person name="Anantharaman K."/>
            <person name="Brown C.T."/>
            <person name="Hug L.A."/>
            <person name="Sharon I."/>
            <person name="Castelle C.J."/>
            <person name="Probst A.J."/>
            <person name="Thomas B.C."/>
            <person name="Singh A."/>
            <person name="Wilkins M.J."/>
            <person name="Karaoz U."/>
            <person name="Brodie E.L."/>
            <person name="Williams K.H."/>
            <person name="Hubbard S.S."/>
            <person name="Banfield J.F."/>
        </authorList>
    </citation>
    <scope>NUCLEOTIDE SEQUENCE [LARGE SCALE GENOMIC DNA]</scope>
</reference>
<accession>A0A1G1X5F0</accession>
<gene>
    <name evidence="1" type="ORF">A3D99_01075</name>
</gene>
<sequence length="165" mass="19152">MQTKSEIQKRVRTYITNKGLRIAGEDFERPWGGFFLTDDVDTDTFLDLFFAREAVQLRSDGKKISPKLLVVLPEMRLSWQYHDRRAEMHKVIRGPVAYSLSITNDLSDPVTYYADALVEIPQGTRHRLIGLNEWGLVAEVWQHVIPSHPSDEADNHRLQDDFKRT</sequence>
<comment type="caution">
    <text evidence="1">The sequence shown here is derived from an EMBL/GenBank/DDBJ whole genome shotgun (WGS) entry which is preliminary data.</text>
</comment>
<proteinExistence type="predicted"/>
<evidence type="ECO:0000313" key="2">
    <source>
        <dbReference type="Proteomes" id="UP000177528"/>
    </source>
</evidence>
<evidence type="ECO:0008006" key="3">
    <source>
        <dbReference type="Google" id="ProtNLM"/>
    </source>
</evidence>
<evidence type="ECO:0000313" key="1">
    <source>
        <dbReference type="EMBL" id="OGY35246.1"/>
    </source>
</evidence>
<dbReference type="AlphaFoldDB" id="A0A1G1X5F0"/>
<dbReference type="Proteomes" id="UP000177528">
    <property type="component" value="Unassembled WGS sequence"/>
</dbReference>
<protein>
    <recommendedName>
        <fullName evidence="3">Phosphoheptose isomerase</fullName>
    </recommendedName>
</protein>